<evidence type="ECO:0000259" key="2">
    <source>
        <dbReference type="Pfam" id="PF12695"/>
    </source>
</evidence>
<organism evidence="3 4">
    <name type="scientific">Fervidobacterium pennivorans</name>
    <dbReference type="NCBI Taxonomy" id="93466"/>
    <lineage>
        <taxon>Bacteria</taxon>
        <taxon>Thermotogati</taxon>
        <taxon>Thermotogota</taxon>
        <taxon>Thermotogae</taxon>
        <taxon>Thermotogales</taxon>
        <taxon>Fervidobacteriaceae</taxon>
        <taxon>Fervidobacterium</taxon>
    </lineage>
</organism>
<dbReference type="AlphaFoldDB" id="A0A172T274"/>
<reference evidence="3 4" key="1">
    <citation type="submission" date="2014-08" db="EMBL/GenBank/DDBJ databases">
        <title>Fervidobacterium pennivorans DYC genome.</title>
        <authorList>
            <person name="Wushke S."/>
        </authorList>
    </citation>
    <scope>NUCLEOTIDE SEQUENCE [LARGE SCALE GENOMIC DNA]</scope>
    <source>
        <strain evidence="3 4">DYC</strain>
    </source>
</reference>
<evidence type="ECO:0000256" key="1">
    <source>
        <dbReference type="SAM" id="Phobius"/>
    </source>
</evidence>
<gene>
    <name evidence="3" type="ORF">JM64_02860</name>
</gene>
<dbReference type="KEGG" id="fng:JM64_02860"/>
<dbReference type="InterPro" id="IPR029059">
    <property type="entry name" value="AB_hydrolase_5"/>
</dbReference>
<protein>
    <recommendedName>
        <fullName evidence="2">Alpha/beta hydrolase fold-5 domain-containing protein</fullName>
    </recommendedName>
</protein>
<name>A0A172T274_FERPE</name>
<sequence>MESKKRISYVVLLLLTILIIAFITWAYSPLKPAEEVKEYLQSSNYVEVIREKNIYFIPRNFKKNYFENVGIIFYPGGHVDYTAYAPLAYRLAEKGITTVILNVPLSFAIFDVDSARTIINGTRFSDKEWFLAGHSLGGVAASEFLVKHPELVGIKVKGIIFLASYPARDISYLPIKSLCIYGSEDGILPPKTIKEKKALFPSSTEYVEILGGNHSQFGSYGLQKGDKEAKISAHEQISIVVKAIKEFLEKYTSQR</sequence>
<evidence type="ECO:0000313" key="3">
    <source>
        <dbReference type="EMBL" id="ANE41052.1"/>
    </source>
</evidence>
<dbReference type="Gene3D" id="3.40.50.1820">
    <property type="entry name" value="alpha/beta hydrolase"/>
    <property type="match status" value="1"/>
</dbReference>
<accession>A0A172T274</accession>
<keyword evidence="1" id="KW-0812">Transmembrane</keyword>
<keyword evidence="1" id="KW-0472">Membrane</keyword>
<keyword evidence="1" id="KW-1133">Transmembrane helix</keyword>
<evidence type="ECO:0000313" key="4">
    <source>
        <dbReference type="Proteomes" id="UP000077096"/>
    </source>
</evidence>
<dbReference type="InterPro" id="IPR029058">
    <property type="entry name" value="AB_hydrolase_fold"/>
</dbReference>
<feature type="transmembrane region" description="Helical" evidence="1">
    <location>
        <begin position="7"/>
        <end position="27"/>
    </location>
</feature>
<dbReference type="EMBL" id="CP011393">
    <property type="protein sequence ID" value="ANE41052.1"/>
    <property type="molecule type" value="Genomic_DNA"/>
</dbReference>
<dbReference type="Pfam" id="PF12695">
    <property type="entry name" value="Abhydrolase_5"/>
    <property type="match status" value="1"/>
</dbReference>
<dbReference type="SUPFAM" id="SSF53474">
    <property type="entry name" value="alpha/beta-Hydrolases"/>
    <property type="match status" value="1"/>
</dbReference>
<dbReference type="Proteomes" id="UP000077096">
    <property type="component" value="Chromosome"/>
</dbReference>
<feature type="domain" description="Alpha/beta hydrolase fold-5" evidence="2">
    <location>
        <begin position="70"/>
        <end position="236"/>
    </location>
</feature>
<dbReference type="GO" id="GO:0016787">
    <property type="term" value="F:hydrolase activity"/>
    <property type="evidence" value="ECO:0007669"/>
    <property type="project" value="InterPro"/>
</dbReference>
<dbReference type="OrthoDB" id="9780932at2"/>
<proteinExistence type="predicted"/>
<dbReference type="PATRIC" id="fig|93466.3.peg.623"/>